<organism evidence="3 4">
    <name type="scientific">Larkinella insperata</name>
    <dbReference type="NCBI Taxonomy" id="332158"/>
    <lineage>
        <taxon>Bacteria</taxon>
        <taxon>Pseudomonadati</taxon>
        <taxon>Bacteroidota</taxon>
        <taxon>Cytophagia</taxon>
        <taxon>Cytophagales</taxon>
        <taxon>Spirosomataceae</taxon>
        <taxon>Larkinella</taxon>
    </lineage>
</organism>
<feature type="signal peptide" evidence="2">
    <location>
        <begin position="1"/>
        <end position="20"/>
    </location>
</feature>
<comment type="caution">
    <text evidence="3">The sequence shown here is derived from an EMBL/GenBank/DDBJ whole genome shotgun (WGS) entry which is preliminary data.</text>
</comment>
<dbReference type="RefSeq" id="WP_265990443.1">
    <property type="nucleotide sequence ID" value="NZ_CP110973.1"/>
</dbReference>
<proteinExistence type="predicted"/>
<feature type="compositionally biased region" description="Low complexity" evidence="1">
    <location>
        <begin position="138"/>
        <end position="150"/>
    </location>
</feature>
<evidence type="ECO:0008006" key="5">
    <source>
        <dbReference type="Google" id="ProtNLM"/>
    </source>
</evidence>
<reference evidence="4" key="1">
    <citation type="journal article" date="2019" name="Int. J. Syst. Evol. Microbiol.">
        <title>The Global Catalogue of Microorganisms (GCM) 10K type strain sequencing project: providing services to taxonomists for standard genome sequencing and annotation.</title>
        <authorList>
            <consortium name="The Broad Institute Genomics Platform"/>
            <consortium name="The Broad Institute Genome Sequencing Center for Infectious Disease"/>
            <person name="Wu L."/>
            <person name="Ma J."/>
        </authorList>
    </citation>
    <scope>NUCLEOTIDE SEQUENCE [LARGE SCALE GENOMIC DNA]</scope>
    <source>
        <strain evidence="4">CCUG 55608</strain>
    </source>
</reference>
<evidence type="ECO:0000256" key="1">
    <source>
        <dbReference type="SAM" id="MobiDB-lite"/>
    </source>
</evidence>
<dbReference type="SUPFAM" id="SSF54427">
    <property type="entry name" value="NTF2-like"/>
    <property type="match status" value="1"/>
</dbReference>
<keyword evidence="4" id="KW-1185">Reference proteome</keyword>
<feature type="region of interest" description="Disordered" evidence="1">
    <location>
        <begin position="24"/>
        <end position="45"/>
    </location>
</feature>
<evidence type="ECO:0000313" key="3">
    <source>
        <dbReference type="EMBL" id="MFD1139763.1"/>
    </source>
</evidence>
<evidence type="ECO:0000256" key="2">
    <source>
        <dbReference type="SAM" id="SignalP"/>
    </source>
</evidence>
<dbReference type="Proteomes" id="UP001597116">
    <property type="component" value="Unassembled WGS sequence"/>
</dbReference>
<evidence type="ECO:0000313" key="4">
    <source>
        <dbReference type="Proteomes" id="UP001597116"/>
    </source>
</evidence>
<name>A0ABW3PXB0_9BACT</name>
<dbReference type="EMBL" id="JBHTLP010000001">
    <property type="protein sequence ID" value="MFD1139763.1"/>
    <property type="molecule type" value="Genomic_DNA"/>
</dbReference>
<feature type="region of interest" description="Disordered" evidence="1">
    <location>
        <begin position="138"/>
        <end position="157"/>
    </location>
</feature>
<accession>A0ABW3PXB0</accession>
<protein>
    <recommendedName>
        <fullName evidence="5">DUF4440 domain-containing protein</fullName>
    </recommendedName>
</protein>
<keyword evidence="2" id="KW-0732">Signal</keyword>
<dbReference type="InterPro" id="IPR032710">
    <property type="entry name" value="NTF2-like_dom_sf"/>
</dbReference>
<feature type="chain" id="PRO_5046636421" description="DUF4440 domain-containing protein" evidence="2">
    <location>
        <begin position="21"/>
        <end position="171"/>
    </location>
</feature>
<gene>
    <name evidence="3" type="ORF">ACFQ4C_01520</name>
</gene>
<dbReference type="Gene3D" id="3.10.450.50">
    <property type="match status" value="1"/>
</dbReference>
<sequence>MKIQFLALLLGLITTGSVLAQQTSLDSSKAASEQTQRRLRRTETRTTTTKLYPERDSILVLLRNRMAVLNPGTGQASPLTAWFTEDARISDADGNAKTPAEYQASTGKQTYRNYRVRKLEINESQAQAVEVYTIAPDATTGSTPKTATATSQLRKGPDGKWRITEMRITSK</sequence>